<dbReference type="SUPFAM" id="SSF51556">
    <property type="entry name" value="Metallo-dependent hydrolases"/>
    <property type="match status" value="1"/>
</dbReference>
<organism evidence="2 3">
    <name type="scientific">Viridibacillus arvi</name>
    <dbReference type="NCBI Taxonomy" id="263475"/>
    <lineage>
        <taxon>Bacteria</taxon>
        <taxon>Bacillati</taxon>
        <taxon>Bacillota</taxon>
        <taxon>Bacilli</taxon>
        <taxon>Bacillales</taxon>
        <taxon>Caryophanaceae</taxon>
        <taxon>Viridibacillus</taxon>
    </lineage>
</organism>
<dbReference type="EMBL" id="LILB01000001">
    <property type="protein sequence ID" value="KOO51444.1"/>
    <property type="molecule type" value="Genomic_DNA"/>
</dbReference>
<reference evidence="3" key="1">
    <citation type="submission" date="2015-08" db="EMBL/GenBank/DDBJ databases">
        <title>Fjat-10028 dsm 16317.</title>
        <authorList>
            <person name="Liu B."/>
            <person name="Wang J."/>
            <person name="Zhu Y."/>
            <person name="Liu G."/>
            <person name="Chen Q."/>
            <person name="Chen Z."/>
            <person name="Lan J."/>
            <person name="Che J."/>
            <person name="Ge C."/>
            <person name="Shi H."/>
            <person name="Pan Z."/>
            <person name="Liu X."/>
        </authorList>
    </citation>
    <scope>NUCLEOTIDE SEQUENCE [LARGE SCALE GENOMIC DNA]</scope>
    <source>
        <strain evidence="3">DSM 16317</strain>
    </source>
</reference>
<dbReference type="Gene3D" id="2.30.40.10">
    <property type="entry name" value="Urease, subunit C, domain 1"/>
    <property type="match status" value="1"/>
</dbReference>
<proteinExistence type="predicted"/>
<dbReference type="SUPFAM" id="SSF51338">
    <property type="entry name" value="Composite domain of metallo-dependent hydrolases"/>
    <property type="match status" value="1"/>
</dbReference>
<dbReference type="GO" id="GO:0016814">
    <property type="term" value="F:hydrolase activity, acting on carbon-nitrogen (but not peptide) bonds, in cyclic amidines"/>
    <property type="evidence" value="ECO:0007669"/>
    <property type="project" value="TreeGrafter"/>
</dbReference>
<dbReference type="InterPro" id="IPR052349">
    <property type="entry name" value="Metallo-hydrolase_Enzymes"/>
</dbReference>
<dbReference type="Gene3D" id="3.20.20.140">
    <property type="entry name" value="Metal-dependent hydrolases"/>
    <property type="match status" value="1"/>
</dbReference>
<gene>
    <name evidence="2" type="ORF">AMD00_02915</name>
</gene>
<dbReference type="PANTHER" id="PTHR32027">
    <property type="entry name" value="CYTOSINE DEAMINASE"/>
    <property type="match status" value="1"/>
</dbReference>
<accession>A0A0M0LK92</accession>
<keyword evidence="3" id="KW-1185">Reference proteome</keyword>
<dbReference type="GeneID" id="301135060"/>
<dbReference type="AlphaFoldDB" id="A0A0M0LK92"/>
<dbReference type="STRING" id="263475.AMD00_02915"/>
<dbReference type="InterPro" id="IPR013108">
    <property type="entry name" value="Amidohydro_3"/>
</dbReference>
<dbReference type="CDD" id="cd01293">
    <property type="entry name" value="Bact_CD"/>
    <property type="match status" value="1"/>
</dbReference>
<dbReference type="OrthoDB" id="9815027at2"/>
<evidence type="ECO:0000313" key="2">
    <source>
        <dbReference type="EMBL" id="KOO51444.1"/>
    </source>
</evidence>
<evidence type="ECO:0000259" key="1">
    <source>
        <dbReference type="Pfam" id="PF07969"/>
    </source>
</evidence>
<name>A0A0M0LK92_9BACL</name>
<dbReference type="PANTHER" id="PTHR32027:SF9">
    <property type="entry name" value="BLL3847 PROTEIN"/>
    <property type="match status" value="1"/>
</dbReference>
<protein>
    <submittedName>
        <fullName evidence="2">Deaminase</fullName>
    </submittedName>
</protein>
<dbReference type="InterPro" id="IPR011059">
    <property type="entry name" value="Metal-dep_hydrolase_composite"/>
</dbReference>
<sequence>MDSKQWLMNVLLETGFHYENGHVVATKTELVHLLIEEGKITKMTPQSTKIEADVPKQDANGLLALPSFVEKHCHLDKTLLGDKWTANIPAPSIFDRFEIEKERLPQLEVPMEERASILINTMLKSGVTHIRTHVDLYPEVGLNYLETIKKALARYEGKLTHEIVAFPQHGLLRTNASEIVKEALTKGATLVGGVDPASVDGDMEKSVKELFNLANLTNSGIDLHLHDRGEVGLTTIKEVARLTVEYQLQGRVAISHAFALADMVGEEAKEIMLMLAEAKVAIISSVPLGDRVPPLPTLDEHQVEVAIGCDNIYDSWSPFGNGDILERLGRFAQRFNYVTEQKLATSLKFITNGVTPLNEQGEQVWPAIGMDANMVLVSASCSAEAVARRSERHATIFKGNIVAGCLSTKGEETR</sequence>
<dbReference type="Pfam" id="PF07969">
    <property type="entry name" value="Amidohydro_3"/>
    <property type="match status" value="1"/>
</dbReference>
<dbReference type="NCBIfam" id="NF005312">
    <property type="entry name" value="PRK06846.1"/>
    <property type="match status" value="1"/>
</dbReference>
<dbReference type="RefSeq" id="WP_053415584.1">
    <property type="nucleotide sequence ID" value="NZ_LILB01000001.1"/>
</dbReference>
<evidence type="ECO:0000313" key="3">
    <source>
        <dbReference type="Proteomes" id="UP000036867"/>
    </source>
</evidence>
<dbReference type="PATRIC" id="fig|263475.3.peg.936"/>
<dbReference type="Proteomes" id="UP000036867">
    <property type="component" value="Unassembled WGS sequence"/>
</dbReference>
<dbReference type="InterPro" id="IPR032466">
    <property type="entry name" value="Metal_Hydrolase"/>
</dbReference>
<feature type="domain" description="Amidohydrolase 3" evidence="1">
    <location>
        <begin position="114"/>
        <end position="402"/>
    </location>
</feature>
<comment type="caution">
    <text evidence="2">The sequence shown here is derived from an EMBL/GenBank/DDBJ whole genome shotgun (WGS) entry which is preliminary data.</text>
</comment>